<gene>
    <name evidence="4" type="ORF">MVEN_02261400</name>
</gene>
<accession>A0A8H6X674</accession>
<dbReference type="Gene3D" id="3.30.560.10">
    <property type="entry name" value="Glucose Oxidase, domain 3"/>
    <property type="match status" value="1"/>
</dbReference>
<dbReference type="InterPro" id="IPR012132">
    <property type="entry name" value="GMC_OxRdtase"/>
</dbReference>
<dbReference type="AlphaFoldDB" id="A0A8H6X674"/>
<dbReference type="SUPFAM" id="SSF54373">
    <property type="entry name" value="FAD-linked reductases, C-terminal domain"/>
    <property type="match status" value="1"/>
</dbReference>
<evidence type="ECO:0000313" key="4">
    <source>
        <dbReference type="EMBL" id="KAF7335108.1"/>
    </source>
</evidence>
<feature type="domain" description="Glucose-methanol-choline oxidoreductase C-terminal" evidence="3">
    <location>
        <begin position="209"/>
        <end position="349"/>
    </location>
</feature>
<dbReference type="PANTHER" id="PTHR11552">
    <property type="entry name" value="GLUCOSE-METHANOL-CHOLINE GMC OXIDOREDUCTASE"/>
    <property type="match status" value="1"/>
</dbReference>
<evidence type="ECO:0000256" key="2">
    <source>
        <dbReference type="ARBA" id="ARBA00010790"/>
    </source>
</evidence>
<dbReference type="PANTHER" id="PTHR11552:SF147">
    <property type="entry name" value="CHOLINE DEHYDROGENASE, MITOCHONDRIAL"/>
    <property type="match status" value="1"/>
</dbReference>
<dbReference type="InterPro" id="IPR007867">
    <property type="entry name" value="GMC_OxRtase_C"/>
</dbReference>
<dbReference type="Gene3D" id="3.50.50.60">
    <property type="entry name" value="FAD/NAD(P)-binding domain"/>
    <property type="match status" value="2"/>
</dbReference>
<reference evidence="4" key="1">
    <citation type="submission" date="2020-05" db="EMBL/GenBank/DDBJ databases">
        <title>Mycena genomes resolve the evolution of fungal bioluminescence.</title>
        <authorList>
            <person name="Tsai I.J."/>
        </authorList>
    </citation>
    <scope>NUCLEOTIDE SEQUENCE</scope>
    <source>
        <strain evidence="4">CCC161011</strain>
    </source>
</reference>
<evidence type="ECO:0000259" key="3">
    <source>
        <dbReference type="Pfam" id="PF05199"/>
    </source>
</evidence>
<dbReference type="Proteomes" id="UP000620124">
    <property type="component" value="Unassembled WGS sequence"/>
</dbReference>
<comment type="cofactor">
    <cofactor evidence="1">
        <name>FAD</name>
        <dbReference type="ChEBI" id="CHEBI:57692"/>
    </cofactor>
</comment>
<dbReference type="GO" id="GO:0016614">
    <property type="term" value="F:oxidoreductase activity, acting on CH-OH group of donors"/>
    <property type="evidence" value="ECO:0007669"/>
    <property type="project" value="InterPro"/>
</dbReference>
<protein>
    <submittedName>
        <fullName evidence="4">GMC oxidoreductase 9</fullName>
    </submittedName>
</protein>
<evidence type="ECO:0000313" key="5">
    <source>
        <dbReference type="Proteomes" id="UP000620124"/>
    </source>
</evidence>
<evidence type="ECO:0000256" key="1">
    <source>
        <dbReference type="ARBA" id="ARBA00001974"/>
    </source>
</evidence>
<comment type="caution">
    <text evidence="4">The sequence shown here is derived from an EMBL/GenBank/DDBJ whole genome shotgun (WGS) entry which is preliminary data.</text>
</comment>
<sequence>MTSGATLALKMPAGGLMCHFAMTYINTKGSRVSNQSAYITPEVMKRKNLSVLTHDASVTKIIFEASPDSRYEPARKSFFVLVPYTLPQTLMLSGIGPADQLRRHGIAVVVDLAGVGAHIMDHPAVDVALEETSGHSLSYLVPQSVLETIKMMFAVGHPDLMNSTIEDATSGSGSPDLELAVSPSGYFYHGRAKLPNKPSLGLHLVLLRPKSSGTVQIRSSNPFDPPVINPNYLSSANDLFVLLRGMRMVTRAANTIPLARVIRDKDHRDPGFSPDLATASDPVLAEYIRLKLESLYYPTSTARMARPQVGGVVDSHLCVHGVKSLRVVDASIFPTIPSGHTAAPTIAVAEMAADIIREAHVEQN</sequence>
<dbReference type="OrthoDB" id="269227at2759"/>
<name>A0A8H6X674_9AGAR</name>
<organism evidence="4 5">
    <name type="scientific">Mycena venus</name>
    <dbReference type="NCBI Taxonomy" id="2733690"/>
    <lineage>
        <taxon>Eukaryota</taxon>
        <taxon>Fungi</taxon>
        <taxon>Dikarya</taxon>
        <taxon>Basidiomycota</taxon>
        <taxon>Agaricomycotina</taxon>
        <taxon>Agaricomycetes</taxon>
        <taxon>Agaricomycetidae</taxon>
        <taxon>Agaricales</taxon>
        <taxon>Marasmiineae</taxon>
        <taxon>Mycenaceae</taxon>
        <taxon>Mycena</taxon>
    </lineage>
</organism>
<keyword evidence="5" id="KW-1185">Reference proteome</keyword>
<dbReference type="SUPFAM" id="SSF51905">
    <property type="entry name" value="FAD/NAD(P)-binding domain"/>
    <property type="match status" value="1"/>
</dbReference>
<proteinExistence type="inferred from homology"/>
<dbReference type="InterPro" id="IPR036188">
    <property type="entry name" value="FAD/NAD-bd_sf"/>
</dbReference>
<comment type="similarity">
    <text evidence="2">Belongs to the GMC oxidoreductase family.</text>
</comment>
<dbReference type="EMBL" id="JACAZI010000025">
    <property type="protein sequence ID" value="KAF7335108.1"/>
    <property type="molecule type" value="Genomic_DNA"/>
</dbReference>
<dbReference type="Pfam" id="PF05199">
    <property type="entry name" value="GMC_oxred_C"/>
    <property type="match status" value="1"/>
</dbReference>
<dbReference type="GO" id="GO:0050660">
    <property type="term" value="F:flavin adenine dinucleotide binding"/>
    <property type="evidence" value="ECO:0007669"/>
    <property type="project" value="InterPro"/>
</dbReference>